<evidence type="ECO:0000256" key="2">
    <source>
        <dbReference type="ARBA" id="ARBA00023136"/>
    </source>
</evidence>
<sequence>MTILNCILLLIVVGTKGGSDIWKIEILPDGNLGNLKNLGDVINTANAEGFPFINNESVLFFSSDGHTGLGLLDIFGTIKGDDDEFVDVINLGVPVNSNKDDFSFTMNSNGITGYFASNRTGGRGSDDIYAYHRELVLHVEGVVTDAINVKPIPNAKITLFDDNNQQIAYMLTDEKGYYQINIDRNKDYKIVASQEKYIDDYRNFSSKNLQTELKTITANLILNPVHDVVKLAELNTIYFDYDKHNIREDAALELDKIINLMTNDYPQMVIRIESHTDSRGKLSYNDKLSIDRANSTYDYLISHGIAPERITEHEGFGERRLTNGCEDESDCEEKDHQLNRRTQFIVVKME</sequence>
<keyword evidence="3" id="KW-0998">Cell outer membrane</keyword>
<accession>A0ABY9XXF7</accession>
<dbReference type="PANTHER" id="PTHR30329">
    <property type="entry name" value="STATOR ELEMENT OF FLAGELLAR MOTOR COMPLEX"/>
    <property type="match status" value="1"/>
</dbReference>
<protein>
    <submittedName>
        <fullName evidence="6">OmpA family protein</fullName>
    </submittedName>
</protein>
<dbReference type="SUPFAM" id="SSF49464">
    <property type="entry name" value="Carboxypeptidase regulatory domain-like"/>
    <property type="match status" value="1"/>
</dbReference>
<dbReference type="PANTHER" id="PTHR30329:SF21">
    <property type="entry name" value="LIPOPROTEIN YIAD-RELATED"/>
    <property type="match status" value="1"/>
</dbReference>
<evidence type="ECO:0000313" key="6">
    <source>
        <dbReference type="EMBL" id="WNH10403.1"/>
    </source>
</evidence>
<reference evidence="6 7" key="1">
    <citation type="submission" date="2023-09" db="EMBL/GenBank/DDBJ databases">
        <title>Thalassobella suaedae gen. nov., sp. nov., a marine bacterium of the family Flavobacteriaceae isolated from a halophyte Suaeda japonica.</title>
        <authorList>
            <person name="Lee S.Y."/>
            <person name="Hwang C.Y."/>
        </authorList>
    </citation>
    <scope>NUCLEOTIDE SEQUENCE [LARGE SCALE GENOMIC DNA]</scope>
    <source>
        <strain evidence="6 7">HL-DH14</strain>
    </source>
</reference>
<comment type="subcellular location">
    <subcellularLocation>
        <location evidence="1">Cell outer membrane</location>
    </subcellularLocation>
</comment>
<dbReference type="EMBL" id="CP134537">
    <property type="protein sequence ID" value="WNH10403.1"/>
    <property type="molecule type" value="Genomic_DNA"/>
</dbReference>
<evidence type="ECO:0000259" key="5">
    <source>
        <dbReference type="PROSITE" id="PS51123"/>
    </source>
</evidence>
<organism evidence="6 7">
    <name type="scientific">Thalassobellus suaedae</name>
    <dbReference type="NCBI Taxonomy" id="3074124"/>
    <lineage>
        <taxon>Bacteria</taxon>
        <taxon>Pseudomonadati</taxon>
        <taxon>Bacteroidota</taxon>
        <taxon>Flavobacteriia</taxon>
        <taxon>Flavobacteriales</taxon>
        <taxon>Flavobacteriaceae</taxon>
        <taxon>Thalassobellus</taxon>
    </lineage>
</organism>
<dbReference type="Proteomes" id="UP001302806">
    <property type="component" value="Chromosome"/>
</dbReference>
<dbReference type="Pfam" id="PF00691">
    <property type="entry name" value="OmpA"/>
    <property type="match status" value="1"/>
</dbReference>
<gene>
    <name evidence="6" type="ORF">RHP51_07005</name>
</gene>
<dbReference type="CDD" id="cd07185">
    <property type="entry name" value="OmpA_C-like"/>
    <property type="match status" value="1"/>
</dbReference>
<name>A0ABY9XXF7_9FLAO</name>
<proteinExistence type="predicted"/>
<dbReference type="InterPro" id="IPR006665">
    <property type="entry name" value="OmpA-like"/>
</dbReference>
<dbReference type="Pfam" id="PF13620">
    <property type="entry name" value="CarboxypepD_reg"/>
    <property type="match status" value="1"/>
</dbReference>
<dbReference type="PROSITE" id="PS51123">
    <property type="entry name" value="OMPA_2"/>
    <property type="match status" value="1"/>
</dbReference>
<keyword evidence="2 4" id="KW-0472">Membrane</keyword>
<evidence type="ECO:0000256" key="1">
    <source>
        <dbReference type="ARBA" id="ARBA00004442"/>
    </source>
</evidence>
<dbReference type="InterPro" id="IPR050330">
    <property type="entry name" value="Bact_OuterMem_StrucFunc"/>
</dbReference>
<dbReference type="InterPro" id="IPR008969">
    <property type="entry name" value="CarboxyPept-like_regulatory"/>
</dbReference>
<dbReference type="Gene3D" id="3.30.1330.60">
    <property type="entry name" value="OmpA-like domain"/>
    <property type="match status" value="1"/>
</dbReference>
<evidence type="ECO:0000256" key="3">
    <source>
        <dbReference type="ARBA" id="ARBA00023237"/>
    </source>
</evidence>
<feature type="domain" description="OmpA-like" evidence="5">
    <location>
        <begin position="226"/>
        <end position="350"/>
    </location>
</feature>
<evidence type="ECO:0000256" key="4">
    <source>
        <dbReference type="PROSITE-ProRule" id="PRU00473"/>
    </source>
</evidence>
<dbReference type="PRINTS" id="PR01021">
    <property type="entry name" value="OMPADOMAIN"/>
</dbReference>
<dbReference type="InterPro" id="IPR036737">
    <property type="entry name" value="OmpA-like_sf"/>
</dbReference>
<evidence type="ECO:0000313" key="7">
    <source>
        <dbReference type="Proteomes" id="UP001302806"/>
    </source>
</evidence>
<dbReference type="Gene3D" id="2.60.40.1120">
    <property type="entry name" value="Carboxypeptidase-like, regulatory domain"/>
    <property type="match status" value="1"/>
</dbReference>
<dbReference type="InterPro" id="IPR006664">
    <property type="entry name" value="OMP_bac"/>
</dbReference>
<dbReference type="RefSeq" id="WP_415866678.1">
    <property type="nucleotide sequence ID" value="NZ_CP134537.1"/>
</dbReference>
<dbReference type="SUPFAM" id="SSF103088">
    <property type="entry name" value="OmpA-like"/>
    <property type="match status" value="1"/>
</dbReference>